<reference evidence="4 5" key="1">
    <citation type="submission" date="2020-08" db="EMBL/GenBank/DDBJ databases">
        <authorList>
            <person name="Hejnol A."/>
        </authorList>
    </citation>
    <scope>NUCLEOTIDE SEQUENCE [LARGE SCALE GENOMIC DNA]</scope>
</reference>
<organism evidence="4 5">
    <name type="scientific">Dimorphilus gyrociliatus</name>
    <dbReference type="NCBI Taxonomy" id="2664684"/>
    <lineage>
        <taxon>Eukaryota</taxon>
        <taxon>Metazoa</taxon>
        <taxon>Spiralia</taxon>
        <taxon>Lophotrochozoa</taxon>
        <taxon>Annelida</taxon>
        <taxon>Polychaeta</taxon>
        <taxon>Polychaeta incertae sedis</taxon>
        <taxon>Dinophilidae</taxon>
        <taxon>Dimorphilus</taxon>
    </lineage>
</organism>
<dbReference type="InterPro" id="IPR036390">
    <property type="entry name" value="WH_DNA-bd_sf"/>
</dbReference>
<dbReference type="Proteomes" id="UP000549394">
    <property type="component" value="Unassembled WGS sequence"/>
</dbReference>
<dbReference type="OrthoDB" id="1418352at2759"/>
<dbReference type="Pfam" id="PF18503">
    <property type="entry name" value="RPN6_C_helix"/>
    <property type="match status" value="1"/>
</dbReference>
<protein>
    <submittedName>
        <fullName evidence="4">DgyrCDS8254</fullName>
    </submittedName>
</protein>
<gene>
    <name evidence="4" type="ORF">DGYR_LOCUS7860</name>
</gene>
<dbReference type="SMART" id="SM00753">
    <property type="entry name" value="PAM"/>
    <property type="match status" value="1"/>
</dbReference>
<sequence>MSNEKQNFDKNSRSSGDAYQNLCRSKMASCDVQQQSLYKPLNTPQKIEVLGKIVKKDVDEQKEDEIKTKEQAIIELGDLFASTGKADELAGLIKFTRPFLRLVSKAKAAKLVRSLVDKFLDMEAATGKEIILCQECIEWAKEERRTFLRQALEVRLIDLYYRSNTFDSAIKLTTNLLRELKKLDDKALLVEVQLIESKTYHALNNFAKARAALTSARTTANGIYCPPKLQADLDEQSGVLHAADEKDFKTAFSYFYEAFEGYDSIDSPKAVISLKYMLLSKIMLNQPDEVQALVGGKLALKYKGPEIDAMKSIATAAKKRSLADFKKTVEQYRQQLQQDRIVQSHLDSLYDNLMEQNLCRLIEPFSRVQIQHIANLIKLPLDTVEKKLSQMILDKKFTGILDQGTGVLKVFEEQPTDETYANSLETIQSMGKVVDSLYNRAKKLS</sequence>
<evidence type="ECO:0000259" key="3">
    <source>
        <dbReference type="PROSITE" id="PS50250"/>
    </source>
</evidence>
<dbReference type="EMBL" id="CAJFCJ010000010">
    <property type="protein sequence ID" value="CAD5119660.1"/>
    <property type="molecule type" value="Genomic_DNA"/>
</dbReference>
<evidence type="ECO:0000256" key="1">
    <source>
        <dbReference type="ARBA" id="ARBA00007454"/>
    </source>
</evidence>
<evidence type="ECO:0000313" key="4">
    <source>
        <dbReference type="EMBL" id="CAD5119660.1"/>
    </source>
</evidence>
<dbReference type="InterPro" id="IPR050871">
    <property type="entry name" value="26S_Proteasome/COP9_Components"/>
</dbReference>
<dbReference type="GO" id="GO:0000502">
    <property type="term" value="C:proteasome complex"/>
    <property type="evidence" value="ECO:0007669"/>
    <property type="project" value="UniProtKB-KW"/>
</dbReference>
<comment type="similarity">
    <text evidence="1">Belongs to the proteasome subunit S9 family.</text>
</comment>
<evidence type="ECO:0000313" key="5">
    <source>
        <dbReference type="Proteomes" id="UP000549394"/>
    </source>
</evidence>
<dbReference type="Gene3D" id="1.25.40.570">
    <property type="match status" value="1"/>
</dbReference>
<comment type="caution">
    <text evidence="4">The sequence shown here is derived from an EMBL/GenBank/DDBJ whole genome shotgun (WGS) entry which is preliminary data.</text>
</comment>
<feature type="domain" description="PCI" evidence="3">
    <location>
        <begin position="247"/>
        <end position="415"/>
    </location>
</feature>
<keyword evidence="5" id="KW-1185">Reference proteome</keyword>
<dbReference type="SMART" id="SM00088">
    <property type="entry name" value="PINT"/>
    <property type="match status" value="1"/>
</dbReference>
<dbReference type="PROSITE" id="PS50250">
    <property type="entry name" value="PCI"/>
    <property type="match status" value="1"/>
</dbReference>
<dbReference type="AlphaFoldDB" id="A0A7I8VVB7"/>
<evidence type="ECO:0000256" key="2">
    <source>
        <dbReference type="ARBA" id="ARBA00022942"/>
    </source>
</evidence>
<keyword evidence="2" id="KW-0647">Proteasome</keyword>
<name>A0A7I8VVB7_9ANNE</name>
<accession>A0A7I8VVB7</accession>
<proteinExistence type="inferred from homology"/>
<dbReference type="InterPro" id="IPR000717">
    <property type="entry name" value="PCI_dom"/>
</dbReference>
<dbReference type="FunFam" id="1.25.40.570:FF:000003">
    <property type="entry name" value="26S proteasome non-ATPase regulatory subunit 11"/>
    <property type="match status" value="1"/>
</dbReference>
<dbReference type="PANTHER" id="PTHR10678">
    <property type="entry name" value="26S PROTEASOME NON-ATPASE REGULATORY SUBUNIT 11/COP9 SIGNALOSOME COMPLEX SUBUNIT 2"/>
    <property type="match status" value="1"/>
</dbReference>
<dbReference type="Pfam" id="PF18055">
    <property type="entry name" value="RPN6_N"/>
    <property type="match status" value="1"/>
</dbReference>
<dbReference type="InterPro" id="IPR040773">
    <property type="entry name" value="Rpn6_N"/>
</dbReference>
<dbReference type="InterPro" id="IPR040780">
    <property type="entry name" value="Rpn6_C_helix"/>
</dbReference>
<dbReference type="SUPFAM" id="SSF46785">
    <property type="entry name" value="Winged helix' DNA-binding domain"/>
    <property type="match status" value="1"/>
</dbReference>
<dbReference type="Pfam" id="PF01399">
    <property type="entry name" value="PCI"/>
    <property type="match status" value="1"/>
</dbReference>